<dbReference type="GO" id="GO:0046872">
    <property type="term" value="F:metal ion binding"/>
    <property type="evidence" value="ECO:0007669"/>
    <property type="project" value="UniProtKB-KW"/>
</dbReference>
<dbReference type="Gene3D" id="2.10.110.10">
    <property type="entry name" value="Cysteine Rich Protein"/>
    <property type="match status" value="2"/>
</dbReference>
<dbReference type="FunFam" id="2.10.110.10:FF:000001">
    <property type="entry name" value="Cysteine and glycine-rich protein 1"/>
    <property type="match status" value="1"/>
</dbReference>
<dbReference type="CDD" id="cd09326">
    <property type="entry name" value="LIM_CRP_like"/>
    <property type="match status" value="1"/>
</dbReference>
<accession>A0A061BKB1</accession>
<dbReference type="SUPFAM" id="SSF57716">
    <property type="entry name" value="Glucocorticoid receptor-like (DNA-binding domain)"/>
    <property type="match status" value="3"/>
</dbReference>
<proteinExistence type="predicted"/>
<protein>
    <submittedName>
        <fullName evidence="10">RHTO0S17e02190g1_1</fullName>
    </submittedName>
</protein>
<dbReference type="Pfam" id="PF00412">
    <property type="entry name" value="LIM"/>
    <property type="match status" value="2"/>
</dbReference>
<evidence type="ECO:0000313" key="10">
    <source>
        <dbReference type="EMBL" id="CDR48370.1"/>
    </source>
</evidence>
<dbReference type="PANTHER" id="PTHR24215:SF35">
    <property type="entry name" value="MUSCLE LIM PROTEIN MLP84B"/>
    <property type="match status" value="1"/>
</dbReference>
<dbReference type="GO" id="GO:0030036">
    <property type="term" value="P:actin cytoskeleton organization"/>
    <property type="evidence" value="ECO:0007669"/>
    <property type="project" value="TreeGrafter"/>
</dbReference>
<evidence type="ECO:0000256" key="5">
    <source>
        <dbReference type="ARBA" id="ARBA00023038"/>
    </source>
</evidence>
<gene>
    <name evidence="10" type="ORF">RHTO0S_17e02190g</name>
</gene>
<evidence type="ECO:0000256" key="4">
    <source>
        <dbReference type="ARBA" id="ARBA00022833"/>
    </source>
</evidence>
<comment type="subcellular location">
    <subcellularLocation>
        <location evidence="1">Nucleus</location>
    </subcellularLocation>
</comment>
<organism evidence="10">
    <name type="scientific">Rhodotorula toruloides</name>
    <name type="common">Yeast</name>
    <name type="synonym">Rhodosporidium toruloides</name>
    <dbReference type="NCBI Taxonomy" id="5286"/>
    <lineage>
        <taxon>Eukaryota</taxon>
        <taxon>Fungi</taxon>
        <taxon>Dikarya</taxon>
        <taxon>Basidiomycota</taxon>
        <taxon>Pucciniomycotina</taxon>
        <taxon>Microbotryomycetes</taxon>
        <taxon>Sporidiobolales</taxon>
        <taxon>Sporidiobolaceae</taxon>
        <taxon>Rhodotorula</taxon>
    </lineage>
</organism>
<feature type="domain" description="LIM zinc-binding" evidence="9">
    <location>
        <begin position="9"/>
        <end position="69"/>
    </location>
</feature>
<feature type="region of interest" description="Disordered" evidence="8">
    <location>
        <begin position="83"/>
        <end position="221"/>
    </location>
</feature>
<feature type="compositionally biased region" description="Pro residues" evidence="8">
    <location>
        <begin position="104"/>
        <end position="122"/>
    </location>
</feature>
<feature type="compositionally biased region" description="Low complexity" evidence="8">
    <location>
        <begin position="92"/>
        <end position="103"/>
    </location>
</feature>
<feature type="domain" description="LIM zinc-binding" evidence="9">
    <location>
        <begin position="224"/>
        <end position="286"/>
    </location>
</feature>
<dbReference type="SMART" id="SM00132">
    <property type="entry name" value="LIM"/>
    <property type="match status" value="2"/>
</dbReference>
<dbReference type="PROSITE" id="PS00478">
    <property type="entry name" value="LIM_DOMAIN_1"/>
    <property type="match status" value="1"/>
</dbReference>
<dbReference type="EMBL" id="LK052952">
    <property type="protein sequence ID" value="CDR48370.1"/>
    <property type="molecule type" value="Genomic_DNA"/>
</dbReference>
<sequence>MPPVYGGAPKCPTCGKAVYFAEQVIGPQGSYHKACLKCVACGKSLEPRLLLDHDGRAYCKSCHGKAFGAKGYGAGGALVGEYAPRPSPTPTSSPIRPSATTAAPPQPVQSPTPAARPVPSLPTPTEQAAGTARRPLPTPPVAPPKPASIFASTSRSAAGPPPPTPPRPASFQPTPTPTATASSPAPSPAAKPSTPSFDTLSTRHSPLPAPPPPSSTRPSLTTPQLCTICHTPSYHAESLLLPSLGGSIHRRCFKCAGCGGRLELGREVVKEGKAYCRGCYRERWGVGGGLGGMTRPNMF</sequence>
<evidence type="ECO:0000259" key="9">
    <source>
        <dbReference type="PROSITE" id="PS50023"/>
    </source>
</evidence>
<keyword evidence="5 7" id="KW-0440">LIM domain</keyword>
<dbReference type="AlphaFoldDB" id="A0A061BKB1"/>
<dbReference type="InterPro" id="IPR001781">
    <property type="entry name" value="Znf_LIM"/>
</dbReference>
<reference evidence="10" key="1">
    <citation type="journal article" date="2014" name="Genome Announc.">
        <title>Draft genome sequence of Rhodosporidium toruloides CECT1137, an oleaginous yeast of biotechnological interest.</title>
        <authorList>
            <person name="Morin N."/>
            <person name="Calcas X."/>
            <person name="Devillers H."/>
            <person name="Durrens P."/>
            <person name="Sherman D.J."/>
            <person name="Nicaud J.-M."/>
            <person name="Neuveglise C."/>
        </authorList>
    </citation>
    <scope>NUCLEOTIDE SEQUENCE</scope>
    <source>
        <strain evidence="10">CECT1137</strain>
    </source>
</reference>
<name>A0A061BKB1_RHOTO</name>
<keyword evidence="4 7" id="KW-0862">Zinc</keyword>
<dbReference type="GO" id="GO:0030695">
    <property type="term" value="F:GTPase regulator activity"/>
    <property type="evidence" value="ECO:0007669"/>
    <property type="project" value="UniProtKB-ARBA"/>
</dbReference>
<evidence type="ECO:0000256" key="1">
    <source>
        <dbReference type="ARBA" id="ARBA00004123"/>
    </source>
</evidence>
<keyword evidence="3" id="KW-0677">Repeat</keyword>
<evidence type="ECO:0000256" key="8">
    <source>
        <dbReference type="SAM" id="MobiDB-lite"/>
    </source>
</evidence>
<feature type="compositionally biased region" description="Pro residues" evidence="8">
    <location>
        <begin position="159"/>
        <end position="168"/>
    </location>
</feature>
<keyword evidence="2 7" id="KW-0479">Metal-binding</keyword>
<dbReference type="PROSITE" id="PS50023">
    <property type="entry name" value="LIM_DOMAIN_2"/>
    <property type="match status" value="2"/>
</dbReference>
<dbReference type="PANTHER" id="PTHR24215">
    <property type="entry name" value="RHO-GTPASE-ACTIVATING PROTEIN LRG1"/>
    <property type="match status" value="1"/>
</dbReference>
<dbReference type="GO" id="GO:0005737">
    <property type="term" value="C:cytoplasm"/>
    <property type="evidence" value="ECO:0007669"/>
    <property type="project" value="TreeGrafter"/>
</dbReference>
<keyword evidence="6" id="KW-0539">Nucleus</keyword>
<evidence type="ECO:0000256" key="7">
    <source>
        <dbReference type="PROSITE-ProRule" id="PRU00125"/>
    </source>
</evidence>
<dbReference type="GO" id="GO:0005634">
    <property type="term" value="C:nucleus"/>
    <property type="evidence" value="ECO:0007669"/>
    <property type="project" value="UniProtKB-SubCell"/>
</dbReference>
<feature type="compositionally biased region" description="Pro residues" evidence="8">
    <location>
        <begin position="136"/>
        <end position="146"/>
    </location>
</feature>
<evidence type="ECO:0000256" key="6">
    <source>
        <dbReference type="ARBA" id="ARBA00023242"/>
    </source>
</evidence>
<evidence type="ECO:0000256" key="2">
    <source>
        <dbReference type="ARBA" id="ARBA00022723"/>
    </source>
</evidence>
<feature type="compositionally biased region" description="Low complexity" evidence="8">
    <location>
        <begin position="169"/>
        <end position="206"/>
    </location>
</feature>
<dbReference type="OrthoDB" id="8062037at2759"/>
<evidence type="ECO:0000256" key="3">
    <source>
        <dbReference type="ARBA" id="ARBA00022737"/>
    </source>
</evidence>